<evidence type="ECO:0000256" key="1">
    <source>
        <dbReference type="ARBA" id="ARBA00023172"/>
    </source>
</evidence>
<dbReference type="Proteomes" id="UP000323522">
    <property type="component" value="Chromosome"/>
</dbReference>
<dbReference type="GO" id="GO:0015074">
    <property type="term" value="P:DNA integration"/>
    <property type="evidence" value="ECO:0007669"/>
    <property type="project" value="InterPro"/>
</dbReference>
<proteinExistence type="predicted"/>
<dbReference type="InterPro" id="IPR013762">
    <property type="entry name" value="Integrase-like_cat_sf"/>
</dbReference>
<protein>
    <submittedName>
        <fullName evidence="3">Site-specific integrase</fullName>
    </submittedName>
</protein>
<dbReference type="EMBL" id="CP035708">
    <property type="protein sequence ID" value="QEN00813.1"/>
    <property type="molecule type" value="Genomic_DNA"/>
</dbReference>
<dbReference type="AlphaFoldDB" id="A0A5C1PYD2"/>
<evidence type="ECO:0000259" key="2">
    <source>
        <dbReference type="PROSITE" id="PS51898"/>
    </source>
</evidence>
<keyword evidence="1" id="KW-0233">DNA recombination</keyword>
<evidence type="ECO:0000313" key="4">
    <source>
        <dbReference type="Proteomes" id="UP000323522"/>
    </source>
</evidence>
<sequence>MDAATLPLFEPAPADQLVARLEACFHSWIDSAPARGPRGNGRLREESARIYADMWQAFIAFCVPPQAEPSGGERLIRLDPLRPPAADGREALDRQALLAFLEHEAIRPLRQVRTRRSRTELTPRYAWRLLQLIDRVLNHAREQEDQPAFEPALALMQEPPFCHANAAALTPVPEVLTDAQCDALIAHCTEFQSLDPAAGASWKVLRDRCALALMLGAGLAPGQVRALRSRDVSCGGGHGDRDPDLPWRLTIVADGSSPEHQVPLAAWAARQLRLWLAARRMLGAEMQCSEWVFPSTLSGKPWSHPACHRAAVAQLDALAIEGGAPFRLRHTFAVRQLQAGHAEEDVARWMGYVDTGPMKRYRHLLTAPVAGLA</sequence>
<feature type="domain" description="Tyr recombinase" evidence="2">
    <location>
        <begin position="171"/>
        <end position="373"/>
    </location>
</feature>
<dbReference type="Gene3D" id="1.10.443.10">
    <property type="entry name" value="Intergrase catalytic core"/>
    <property type="match status" value="1"/>
</dbReference>
<dbReference type="InterPro" id="IPR011010">
    <property type="entry name" value="DNA_brk_join_enz"/>
</dbReference>
<dbReference type="KEGG" id="snn:EWH46_08515"/>
<dbReference type="GO" id="GO:0006310">
    <property type="term" value="P:DNA recombination"/>
    <property type="evidence" value="ECO:0007669"/>
    <property type="project" value="UniProtKB-KW"/>
</dbReference>
<name>A0A5C1PYD2_9BURK</name>
<dbReference type="Pfam" id="PF00589">
    <property type="entry name" value="Phage_integrase"/>
    <property type="match status" value="1"/>
</dbReference>
<evidence type="ECO:0000313" key="3">
    <source>
        <dbReference type="EMBL" id="QEN00813.1"/>
    </source>
</evidence>
<dbReference type="GO" id="GO:0003677">
    <property type="term" value="F:DNA binding"/>
    <property type="evidence" value="ECO:0007669"/>
    <property type="project" value="InterPro"/>
</dbReference>
<accession>A0A5C1PYD2</accession>
<dbReference type="PROSITE" id="PS51898">
    <property type="entry name" value="TYR_RECOMBINASE"/>
    <property type="match status" value="1"/>
</dbReference>
<dbReference type="InterPro" id="IPR002104">
    <property type="entry name" value="Integrase_catalytic"/>
</dbReference>
<gene>
    <name evidence="3" type="ORF">EWH46_08515</name>
</gene>
<dbReference type="SUPFAM" id="SSF56349">
    <property type="entry name" value="DNA breaking-rejoining enzymes"/>
    <property type="match status" value="1"/>
</dbReference>
<dbReference type="CDD" id="cd00397">
    <property type="entry name" value="DNA_BRE_C"/>
    <property type="match status" value="1"/>
</dbReference>
<organism evidence="3 4">
    <name type="scientific">Sphaerotilus sulfidivorans</name>
    <dbReference type="NCBI Taxonomy" id="639200"/>
    <lineage>
        <taxon>Bacteria</taxon>
        <taxon>Pseudomonadati</taxon>
        <taxon>Pseudomonadota</taxon>
        <taxon>Betaproteobacteria</taxon>
        <taxon>Burkholderiales</taxon>
        <taxon>Sphaerotilaceae</taxon>
        <taxon>Sphaerotilus</taxon>
    </lineage>
</organism>
<dbReference type="OrthoDB" id="9125502at2"/>
<reference evidence="3 4" key="1">
    <citation type="submission" date="2019-02" db="EMBL/GenBank/DDBJ databases">
        <title>Complete Genome Sequence and Methylome Analysis of Sphaerotilus natans subsp. sulfidivorans D-507.</title>
        <authorList>
            <person name="Fomenkov A."/>
            <person name="Gridneva E."/>
            <person name="Smolyakov D."/>
            <person name="Dubinina G."/>
            <person name="Vincze T."/>
            <person name="Grabovich M."/>
            <person name="Roberts R.J."/>
        </authorList>
    </citation>
    <scope>NUCLEOTIDE SEQUENCE [LARGE SCALE GENOMIC DNA]</scope>
    <source>
        <strain evidence="3 4">D-507</strain>
    </source>
</reference>